<sequence length="501" mass="54784">MQPQTFFSDNRSSSEPTTVYDAQRTEYTSMEDLGIADLSCYCQPAFMELCRDECDNTRRLSQRLATALFTHSGTQSPHYDSLPDKIHAEGWSDYEHIRNRGKSVNRAHIPTMPPHKKADWNTFIIAGALTPPDTTTTTSNPCTPADSSELLSSPVLAASDPPLPAPMSPLSLPDCTTSPFSSVSASTPFTPATSPEHDPTSPSSCHPLPTQDSVLVTFSPPVHPSVQLIELPAAPSSPSLIPCRLPRRCAPIPSLTPLTDTDTIPKPKRPRNPFFLFKSALCALGTHPKKGNTPDNVARIWYAMSPDQREPWDALGEIERRRWEDVRDAAGTAGRRRRQRGRVPKETKGVGKRKSAGGEGSRKRRSADTGPSAASSANLIATVAASSSSRHPRQIPGVTGSDIHFVNDLDSTAPALPLPLPPSNYGSRPLHFQHYVLDRRSHEELLSTGSVFSALPKPTQVQSLGSYVAPFNPYATNTMPFYYPDPTFYDAHLDLRGDNWS</sequence>
<feature type="region of interest" description="Disordered" evidence="2">
    <location>
        <begin position="329"/>
        <end position="375"/>
    </location>
</feature>
<dbReference type="Proteomes" id="UP000053558">
    <property type="component" value="Unassembled WGS sequence"/>
</dbReference>
<dbReference type="InterPro" id="IPR009071">
    <property type="entry name" value="HMG_box_dom"/>
</dbReference>
<dbReference type="Gene3D" id="1.10.30.10">
    <property type="entry name" value="High mobility group box domain"/>
    <property type="match status" value="1"/>
</dbReference>
<dbReference type="SUPFAM" id="SSF47095">
    <property type="entry name" value="HMG-box"/>
    <property type="match status" value="1"/>
</dbReference>
<evidence type="ECO:0000256" key="2">
    <source>
        <dbReference type="SAM" id="MobiDB-lite"/>
    </source>
</evidence>
<evidence type="ECO:0000259" key="3">
    <source>
        <dbReference type="PROSITE" id="PS50118"/>
    </source>
</evidence>
<dbReference type="AlphaFoldDB" id="A0A5M3MFP9"/>
<dbReference type="InterPro" id="IPR036910">
    <property type="entry name" value="HMG_box_dom_sf"/>
</dbReference>
<keyword evidence="1" id="KW-0238">DNA-binding</keyword>
<proteinExistence type="predicted"/>
<dbReference type="KEGG" id="cput:CONPUDRAFT_168025"/>
<evidence type="ECO:0000313" key="4">
    <source>
        <dbReference type="EMBL" id="EIW78089.1"/>
    </source>
</evidence>
<dbReference type="RefSeq" id="XP_007772335.1">
    <property type="nucleotide sequence ID" value="XM_007774145.1"/>
</dbReference>
<feature type="region of interest" description="Disordered" evidence="2">
    <location>
        <begin position="155"/>
        <end position="207"/>
    </location>
</feature>
<feature type="DNA-binding region" description="HMG box" evidence="1">
    <location>
        <begin position="267"/>
        <end position="324"/>
    </location>
</feature>
<keyword evidence="1" id="KW-0539">Nucleus</keyword>
<organism evidence="4 5">
    <name type="scientific">Coniophora puteana (strain RWD-64-598)</name>
    <name type="common">Brown rot fungus</name>
    <dbReference type="NCBI Taxonomy" id="741705"/>
    <lineage>
        <taxon>Eukaryota</taxon>
        <taxon>Fungi</taxon>
        <taxon>Dikarya</taxon>
        <taxon>Basidiomycota</taxon>
        <taxon>Agaricomycotina</taxon>
        <taxon>Agaricomycetes</taxon>
        <taxon>Agaricomycetidae</taxon>
        <taxon>Boletales</taxon>
        <taxon>Coniophorineae</taxon>
        <taxon>Coniophoraceae</taxon>
        <taxon>Coniophora</taxon>
    </lineage>
</organism>
<dbReference type="EMBL" id="JH711583">
    <property type="protein sequence ID" value="EIW78089.1"/>
    <property type="molecule type" value="Genomic_DNA"/>
</dbReference>
<accession>A0A5M3MFP9</accession>
<evidence type="ECO:0000256" key="1">
    <source>
        <dbReference type="PROSITE-ProRule" id="PRU00267"/>
    </source>
</evidence>
<keyword evidence="5" id="KW-1185">Reference proteome</keyword>
<dbReference type="GeneID" id="19205901"/>
<gene>
    <name evidence="4" type="ORF">CONPUDRAFT_168025</name>
</gene>
<name>A0A5M3MFP9_CONPW</name>
<dbReference type="GO" id="GO:0005634">
    <property type="term" value="C:nucleus"/>
    <property type="evidence" value="ECO:0007669"/>
    <property type="project" value="UniProtKB-UniRule"/>
</dbReference>
<comment type="caution">
    <text evidence="4">The sequence shown here is derived from an EMBL/GenBank/DDBJ whole genome shotgun (WGS) entry which is preliminary data.</text>
</comment>
<dbReference type="GO" id="GO:0003677">
    <property type="term" value="F:DNA binding"/>
    <property type="evidence" value="ECO:0007669"/>
    <property type="project" value="UniProtKB-UniRule"/>
</dbReference>
<feature type="compositionally biased region" description="Polar residues" evidence="2">
    <location>
        <begin position="174"/>
        <end position="193"/>
    </location>
</feature>
<dbReference type="PROSITE" id="PS50118">
    <property type="entry name" value="HMG_BOX_2"/>
    <property type="match status" value="1"/>
</dbReference>
<protein>
    <recommendedName>
        <fullName evidence="3">HMG box domain-containing protein</fullName>
    </recommendedName>
</protein>
<evidence type="ECO:0000313" key="5">
    <source>
        <dbReference type="Proteomes" id="UP000053558"/>
    </source>
</evidence>
<reference evidence="5" key="1">
    <citation type="journal article" date="2012" name="Science">
        <title>The Paleozoic origin of enzymatic lignin decomposition reconstructed from 31 fungal genomes.</title>
        <authorList>
            <person name="Floudas D."/>
            <person name="Binder M."/>
            <person name="Riley R."/>
            <person name="Barry K."/>
            <person name="Blanchette R.A."/>
            <person name="Henrissat B."/>
            <person name="Martinez A.T."/>
            <person name="Otillar R."/>
            <person name="Spatafora J.W."/>
            <person name="Yadav J.S."/>
            <person name="Aerts A."/>
            <person name="Benoit I."/>
            <person name="Boyd A."/>
            <person name="Carlson A."/>
            <person name="Copeland A."/>
            <person name="Coutinho P.M."/>
            <person name="de Vries R.P."/>
            <person name="Ferreira P."/>
            <person name="Findley K."/>
            <person name="Foster B."/>
            <person name="Gaskell J."/>
            <person name="Glotzer D."/>
            <person name="Gorecki P."/>
            <person name="Heitman J."/>
            <person name="Hesse C."/>
            <person name="Hori C."/>
            <person name="Igarashi K."/>
            <person name="Jurgens J.A."/>
            <person name="Kallen N."/>
            <person name="Kersten P."/>
            <person name="Kohler A."/>
            <person name="Kuees U."/>
            <person name="Kumar T.K.A."/>
            <person name="Kuo A."/>
            <person name="LaButti K."/>
            <person name="Larrondo L.F."/>
            <person name="Lindquist E."/>
            <person name="Ling A."/>
            <person name="Lombard V."/>
            <person name="Lucas S."/>
            <person name="Lundell T."/>
            <person name="Martin R."/>
            <person name="McLaughlin D.J."/>
            <person name="Morgenstern I."/>
            <person name="Morin E."/>
            <person name="Murat C."/>
            <person name="Nagy L.G."/>
            <person name="Nolan M."/>
            <person name="Ohm R.A."/>
            <person name="Patyshakuliyeva A."/>
            <person name="Rokas A."/>
            <person name="Ruiz-Duenas F.J."/>
            <person name="Sabat G."/>
            <person name="Salamov A."/>
            <person name="Samejima M."/>
            <person name="Schmutz J."/>
            <person name="Slot J.C."/>
            <person name="St John F."/>
            <person name="Stenlid J."/>
            <person name="Sun H."/>
            <person name="Sun S."/>
            <person name="Syed K."/>
            <person name="Tsang A."/>
            <person name="Wiebenga A."/>
            <person name="Young D."/>
            <person name="Pisabarro A."/>
            <person name="Eastwood D.C."/>
            <person name="Martin F."/>
            <person name="Cullen D."/>
            <person name="Grigoriev I.V."/>
            <person name="Hibbett D.S."/>
        </authorList>
    </citation>
    <scope>NUCLEOTIDE SEQUENCE [LARGE SCALE GENOMIC DNA]</scope>
    <source>
        <strain evidence="5">RWD-64-598 SS2</strain>
    </source>
</reference>
<feature type="domain" description="HMG box" evidence="3">
    <location>
        <begin position="267"/>
        <end position="324"/>
    </location>
</feature>